<organism evidence="1 2">
    <name type="scientific">Campylobacter concisus UNSW2</name>
    <dbReference type="NCBI Taxonomy" id="1242965"/>
    <lineage>
        <taxon>Bacteria</taxon>
        <taxon>Pseudomonadati</taxon>
        <taxon>Campylobacterota</taxon>
        <taxon>Epsilonproteobacteria</taxon>
        <taxon>Campylobacterales</taxon>
        <taxon>Campylobacteraceae</taxon>
        <taxon>Campylobacter</taxon>
    </lineage>
</organism>
<evidence type="ECO:0000313" key="2">
    <source>
        <dbReference type="Proteomes" id="UP000016625"/>
    </source>
</evidence>
<protein>
    <submittedName>
        <fullName evidence="1">Uncharacterized protein</fullName>
    </submittedName>
</protein>
<name>U2GTA4_9BACT</name>
<sequence length="39" mass="4725">MTQFARWFCFCGKFRACANVKIYFCKNCWLNLELNLARN</sequence>
<accession>U2GTA4</accession>
<dbReference type="EMBL" id="ANNJ01000016">
    <property type="protein sequence ID" value="ERJ31289.1"/>
    <property type="molecule type" value="Genomic_DNA"/>
</dbReference>
<comment type="caution">
    <text evidence="1">The sequence shown here is derived from an EMBL/GenBank/DDBJ whole genome shotgun (WGS) entry which is preliminary data.</text>
</comment>
<gene>
    <name evidence="1" type="ORF">UNSW2_1584</name>
</gene>
<dbReference type="PATRIC" id="fig|1242965.3.peg.1540"/>
<proteinExistence type="predicted"/>
<dbReference type="AlphaFoldDB" id="U2GTA4"/>
<reference evidence="1 2" key="1">
    <citation type="journal article" date="2013" name="BMC Genomics">
        <title>Comparative genomics of Campylobacter concisus isolates reveals genetic diversity and provides insights into disease association.</title>
        <authorList>
            <person name="Deshpande N.P."/>
            <person name="Kaakoush N.O."/>
            <person name="Wilkins M.R."/>
            <person name="Mitchell H.M."/>
        </authorList>
    </citation>
    <scope>NUCLEOTIDE SEQUENCE [LARGE SCALE GENOMIC DNA]</scope>
    <source>
        <strain evidence="1 2">UNSW2</strain>
    </source>
</reference>
<evidence type="ECO:0000313" key="1">
    <source>
        <dbReference type="EMBL" id="ERJ31289.1"/>
    </source>
</evidence>
<dbReference type="Proteomes" id="UP000016625">
    <property type="component" value="Unassembled WGS sequence"/>
</dbReference>